<proteinExistence type="predicted"/>
<feature type="compositionally biased region" description="Basic and acidic residues" evidence="1">
    <location>
        <begin position="52"/>
        <end position="61"/>
    </location>
</feature>
<feature type="region of interest" description="Disordered" evidence="1">
    <location>
        <begin position="1"/>
        <end position="68"/>
    </location>
</feature>
<protein>
    <submittedName>
        <fullName evidence="2">Uncharacterized protein</fullName>
    </submittedName>
</protein>
<accession>A0A9P0LPX4</accession>
<evidence type="ECO:0000313" key="3">
    <source>
        <dbReference type="Proteomes" id="UP001152888"/>
    </source>
</evidence>
<organism evidence="2 3">
    <name type="scientific">Acanthoscelides obtectus</name>
    <name type="common">Bean weevil</name>
    <name type="synonym">Bruchus obtectus</name>
    <dbReference type="NCBI Taxonomy" id="200917"/>
    <lineage>
        <taxon>Eukaryota</taxon>
        <taxon>Metazoa</taxon>
        <taxon>Ecdysozoa</taxon>
        <taxon>Arthropoda</taxon>
        <taxon>Hexapoda</taxon>
        <taxon>Insecta</taxon>
        <taxon>Pterygota</taxon>
        <taxon>Neoptera</taxon>
        <taxon>Endopterygota</taxon>
        <taxon>Coleoptera</taxon>
        <taxon>Polyphaga</taxon>
        <taxon>Cucujiformia</taxon>
        <taxon>Chrysomeloidea</taxon>
        <taxon>Chrysomelidae</taxon>
        <taxon>Bruchinae</taxon>
        <taxon>Bruchini</taxon>
        <taxon>Acanthoscelides</taxon>
    </lineage>
</organism>
<evidence type="ECO:0000313" key="2">
    <source>
        <dbReference type="EMBL" id="CAH1995855.1"/>
    </source>
</evidence>
<dbReference type="AlphaFoldDB" id="A0A9P0LPX4"/>
<name>A0A9P0LPX4_ACAOB</name>
<comment type="caution">
    <text evidence="2">The sequence shown here is derived from an EMBL/GenBank/DDBJ whole genome shotgun (WGS) entry which is preliminary data.</text>
</comment>
<dbReference type="Proteomes" id="UP001152888">
    <property type="component" value="Unassembled WGS sequence"/>
</dbReference>
<feature type="compositionally biased region" description="Polar residues" evidence="1">
    <location>
        <begin position="13"/>
        <end position="22"/>
    </location>
</feature>
<sequence length="90" mass="10116">MKLLKQDDAENLADSQNNSQTDDIIEEETNMEHSSITPESNKDDTQGPSISAREESPKPKPDSTFNNRHTTSYFAFISKLFTAFSSICEI</sequence>
<reference evidence="2" key="1">
    <citation type="submission" date="2022-03" db="EMBL/GenBank/DDBJ databases">
        <authorList>
            <person name="Sayadi A."/>
        </authorList>
    </citation>
    <scope>NUCLEOTIDE SEQUENCE</scope>
</reference>
<dbReference type="OrthoDB" id="6627079at2759"/>
<keyword evidence="3" id="KW-1185">Reference proteome</keyword>
<dbReference type="EMBL" id="CAKOFQ010007241">
    <property type="protein sequence ID" value="CAH1995855.1"/>
    <property type="molecule type" value="Genomic_DNA"/>
</dbReference>
<gene>
    <name evidence="2" type="ORF">ACAOBT_LOCUS22878</name>
</gene>
<evidence type="ECO:0000256" key="1">
    <source>
        <dbReference type="SAM" id="MobiDB-lite"/>
    </source>
</evidence>